<dbReference type="Pfam" id="PF16875">
    <property type="entry name" value="Glyco_hydro_36N"/>
    <property type="match status" value="1"/>
</dbReference>
<dbReference type="Proteomes" id="UP001440984">
    <property type="component" value="Unassembled WGS sequence"/>
</dbReference>
<name>A0ABV0LNT8_9PSEU</name>
<dbReference type="PANTHER" id="PTHR43053">
    <property type="entry name" value="GLYCOSIDASE FAMILY 31"/>
    <property type="match status" value="1"/>
</dbReference>
<dbReference type="Gene3D" id="2.70.98.60">
    <property type="entry name" value="alpha-galactosidase from lactobacil brevis"/>
    <property type="match status" value="1"/>
</dbReference>
<dbReference type="GO" id="GO:0004557">
    <property type="term" value="F:alpha-galactosidase activity"/>
    <property type="evidence" value="ECO:0007669"/>
    <property type="project" value="UniProtKB-EC"/>
</dbReference>
<evidence type="ECO:0000313" key="9">
    <source>
        <dbReference type="Proteomes" id="UP001440984"/>
    </source>
</evidence>
<dbReference type="CDD" id="cd14791">
    <property type="entry name" value="GH36"/>
    <property type="match status" value="1"/>
</dbReference>
<dbReference type="InterPro" id="IPR050985">
    <property type="entry name" value="Alpha-glycosidase_related"/>
</dbReference>
<keyword evidence="3 5" id="KW-0378">Hydrolase</keyword>
<evidence type="ECO:0000256" key="1">
    <source>
        <dbReference type="ARBA" id="ARBA00001255"/>
    </source>
</evidence>
<keyword evidence="4 5" id="KW-0326">Glycosidase</keyword>
<dbReference type="SUPFAM" id="SSF51445">
    <property type="entry name" value="(Trans)glycosidases"/>
    <property type="match status" value="1"/>
</dbReference>
<comment type="catalytic activity">
    <reaction evidence="1 5">
        <text>Hydrolysis of terminal, non-reducing alpha-D-galactose residues in alpha-D-galactosides, including galactose oligosaccharides, galactomannans and galactolipids.</text>
        <dbReference type="EC" id="3.2.1.22"/>
    </reaction>
</comment>
<protein>
    <recommendedName>
        <fullName evidence="2 5">Alpha-galactosidase</fullName>
        <ecNumber evidence="2 5">3.2.1.22</ecNumber>
    </recommendedName>
</protein>
<dbReference type="InterPro" id="IPR013780">
    <property type="entry name" value="Glyco_hydro_b"/>
</dbReference>
<organism evidence="8 9">
    <name type="scientific">Amycolatopsis melonis</name>
    <dbReference type="NCBI Taxonomy" id="3156488"/>
    <lineage>
        <taxon>Bacteria</taxon>
        <taxon>Bacillati</taxon>
        <taxon>Actinomycetota</taxon>
        <taxon>Actinomycetes</taxon>
        <taxon>Pseudonocardiales</taxon>
        <taxon>Pseudonocardiaceae</taxon>
        <taxon>Amycolatopsis</taxon>
    </lineage>
</organism>
<dbReference type="EMBL" id="JBDZYD010000014">
    <property type="protein sequence ID" value="MEQ0563972.1"/>
    <property type="molecule type" value="Genomic_DNA"/>
</dbReference>
<evidence type="ECO:0000256" key="3">
    <source>
        <dbReference type="ARBA" id="ARBA00022801"/>
    </source>
</evidence>
<dbReference type="Gene3D" id="3.20.20.70">
    <property type="entry name" value="Aldolase class I"/>
    <property type="match status" value="1"/>
</dbReference>
<dbReference type="InterPro" id="IPR013785">
    <property type="entry name" value="Aldolase_TIM"/>
</dbReference>
<dbReference type="Pfam" id="PF16874">
    <property type="entry name" value="Glyco_hydro_36C"/>
    <property type="match status" value="1"/>
</dbReference>
<evidence type="ECO:0000256" key="5">
    <source>
        <dbReference type="PIRNR" id="PIRNR005536"/>
    </source>
</evidence>
<dbReference type="PRINTS" id="PR00743">
    <property type="entry name" value="GLHYDRLASE36"/>
</dbReference>
<evidence type="ECO:0000259" key="6">
    <source>
        <dbReference type="Pfam" id="PF16874"/>
    </source>
</evidence>
<dbReference type="PIRSF" id="PIRSF005536">
    <property type="entry name" value="Agal"/>
    <property type="match status" value="1"/>
</dbReference>
<dbReference type="Pfam" id="PF02065">
    <property type="entry name" value="Melibiase"/>
    <property type="match status" value="1"/>
</dbReference>
<comment type="caution">
    <text evidence="8">The sequence shown here is derived from an EMBL/GenBank/DDBJ whole genome shotgun (WGS) entry which is preliminary data.</text>
</comment>
<evidence type="ECO:0000256" key="4">
    <source>
        <dbReference type="ARBA" id="ARBA00023295"/>
    </source>
</evidence>
<dbReference type="InterPro" id="IPR031705">
    <property type="entry name" value="Glyco_hydro_36_C"/>
</dbReference>
<sequence>MAGISFLAGHRTWVLTGDSCTYALRLDSADVPVHVHWGPMLSAAEVVEVTEKTLPWWDGFNDPNEGLGELAEGGTRYWPPALQVRFADGARGLEWRYRDRAITGTHLRIAFTDRHYPLSVTLHYRLRGDVLERWAELSADIDVEVLRADSATWALPVSEDYRLSHVTGRWAAETQLRRTPVPHGETVFASRRGITSHHANPWVMVDDGTATERHGEVYGVALAWSGSWRLTTARSPTGRLTVSGGFGQDGVAHRVGPGRPLTTPVSAGLYTTGGFGAASRAWHAYVRRYVLPHPGELRPVLYNSWEATGFDVSEDGQLVLAERAAALGAELFVLDDGWFGARTGDHAGLGDWVVNRDRFPRGLKPLVTAVHELGLRFGLWVEPEMVNPDSDLYRAHPEWVLHHAHRRRSELRHQLVLNFARPDVAAWAHGWLDRLVGEHGIDFLKWDMNRPFGEAGWPGEADQDRLWVEHTRVVYALMDRLRAGHPGLRIESCAGGGGRVDLGMLARTDQVWTSDNTDALDRLRIQHGHGQLYPAGTMAAWVTDTPNFVTGRSVPLRFRFHVAMSGVLGLGGDILRWPEADLALARELVALYRDIRPVVQHGALYRLRPPVDDGVVALQYVLGDRAVVFAYRQAAHFNAPERPLRLDGLDPAQRYLDPDSGITHSGAVLLARGLPLGLPTGDFASTVVRLEQIRSDLSALHSPIQRYSCLDTPG</sequence>
<reference evidence="8 9" key="1">
    <citation type="submission" date="2024-05" db="EMBL/GenBank/DDBJ databases">
        <authorList>
            <person name="Zhao H."/>
            <person name="Xu Y."/>
            <person name="Lin S."/>
            <person name="Spain J.C."/>
            <person name="Zhou N.-Y."/>
        </authorList>
    </citation>
    <scope>NUCLEOTIDE SEQUENCE [LARGE SCALE GENOMIC DNA]</scope>
    <source>
        <strain evidence="8 9">NEAU-NG30</strain>
    </source>
</reference>
<dbReference type="EC" id="3.2.1.22" evidence="2 5"/>
<keyword evidence="9" id="KW-1185">Reference proteome</keyword>
<evidence type="ECO:0000259" key="7">
    <source>
        <dbReference type="Pfam" id="PF16875"/>
    </source>
</evidence>
<dbReference type="PANTHER" id="PTHR43053:SF3">
    <property type="entry name" value="ALPHA-GALACTOSIDASE C-RELATED"/>
    <property type="match status" value="1"/>
</dbReference>
<gene>
    <name evidence="8" type="ORF">ABJI51_33240</name>
</gene>
<comment type="similarity">
    <text evidence="5">Belongs to the glycosyl hydrolase.</text>
</comment>
<evidence type="ECO:0000313" key="8">
    <source>
        <dbReference type="EMBL" id="MEQ0563972.1"/>
    </source>
</evidence>
<proteinExistence type="inferred from homology"/>
<dbReference type="InterPro" id="IPR031704">
    <property type="entry name" value="Glyco_hydro_36_N"/>
</dbReference>
<evidence type="ECO:0000256" key="2">
    <source>
        <dbReference type="ARBA" id="ARBA00012755"/>
    </source>
</evidence>
<dbReference type="Gene3D" id="2.60.40.1180">
    <property type="entry name" value="Golgi alpha-mannosidase II"/>
    <property type="match status" value="1"/>
</dbReference>
<accession>A0ABV0LNT8</accession>
<dbReference type="InterPro" id="IPR017853">
    <property type="entry name" value="GH"/>
</dbReference>
<feature type="domain" description="Glycosyl hydrolase family 36 N-terminal" evidence="7">
    <location>
        <begin position="32"/>
        <end position="248"/>
    </location>
</feature>
<dbReference type="RefSeq" id="WP_348955038.1">
    <property type="nucleotide sequence ID" value="NZ_JBDZYD010000014.1"/>
</dbReference>
<dbReference type="InterPro" id="IPR038417">
    <property type="entry name" value="Alpga-gal_N_sf"/>
</dbReference>
<dbReference type="InterPro" id="IPR002252">
    <property type="entry name" value="Glyco_hydro_36"/>
</dbReference>
<feature type="domain" description="Glycosyl hydrolase family 36 C-terminal" evidence="6">
    <location>
        <begin position="617"/>
        <end position="690"/>
    </location>
</feature>